<protein>
    <submittedName>
        <fullName evidence="1">Uncharacterized protein</fullName>
    </submittedName>
</protein>
<evidence type="ECO:0000313" key="1">
    <source>
        <dbReference type="EMBL" id="GFU12205.1"/>
    </source>
</evidence>
<dbReference type="AlphaFoldDB" id="A0A8X6Q8D6"/>
<reference evidence="1" key="1">
    <citation type="submission" date="2020-08" db="EMBL/GenBank/DDBJ databases">
        <title>Multicomponent nature underlies the extraordinary mechanical properties of spider dragline silk.</title>
        <authorList>
            <person name="Kono N."/>
            <person name="Nakamura H."/>
            <person name="Mori M."/>
            <person name="Yoshida Y."/>
            <person name="Ohtoshi R."/>
            <person name="Malay A.D."/>
            <person name="Moran D.A.P."/>
            <person name="Tomita M."/>
            <person name="Numata K."/>
            <person name="Arakawa K."/>
        </authorList>
    </citation>
    <scope>NUCLEOTIDE SEQUENCE</scope>
</reference>
<name>A0A8X6Q8D6_NEPPI</name>
<dbReference type="EMBL" id="BMAW01029501">
    <property type="protein sequence ID" value="GFU12205.1"/>
    <property type="molecule type" value="Genomic_DNA"/>
</dbReference>
<sequence>MDANRPRTATNRYLLRHRDIVLNGKKHKRRNGSVEMARASIVQQILLREGTSSVRKKGVKTSWFLLTGPVGKGSWEQRANERDRMKNGQYNTAMEIVMNSTCKTCYRDA</sequence>
<evidence type="ECO:0000313" key="2">
    <source>
        <dbReference type="Proteomes" id="UP000887013"/>
    </source>
</evidence>
<organism evidence="1 2">
    <name type="scientific">Nephila pilipes</name>
    <name type="common">Giant wood spider</name>
    <name type="synonym">Nephila maculata</name>
    <dbReference type="NCBI Taxonomy" id="299642"/>
    <lineage>
        <taxon>Eukaryota</taxon>
        <taxon>Metazoa</taxon>
        <taxon>Ecdysozoa</taxon>
        <taxon>Arthropoda</taxon>
        <taxon>Chelicerata</taxon>
        <taxon>Arachnida</taxon>
        <taxon>Araneae</taxon>
        <taxon>Araneomorphae</taxon>
        <taxon>Entelegynae</taxon>
        <taxon>Araneoidea</taxon>
        <taxon>Nephilidae</taxon>
        <taxon>Nephila</taxon>
    </lineage>
</organism>
<dbReference type="Proteomes" id="UP000887013">
    <property type="component" value="Unassembled WGS sequence"/>
</dbReference>
<comment type="caution">
    <text evidence="1">The sequence shown here is derived from an EMBL/GenBank/DDBJ whole genome shotgun (WGS) entry which is preliminary data.</text>
</comment>
<accession>A0A8X6Q8D6</accession>
<dbReference type="OrthoDB" id="6429083at2759"/>
<gene>
    <name evidence="1" type="ORF">NPIL_349881</name>
</gene>
<proteinExistence type="predicted"/>
<keyword evidence="2" id="KW-1185">Reference proteome</keyword>